<evidence type="ECO:0008006" key="4">
    <source>
        <dbReference type="Google" id="ProtNLM"/>
    </source>
</evidence>
<evidence type="ECO:0000256" key="1">
    <source>
        <dbReference type="SAM" id="SignalP"/>
    </source>
</evidence>
<organism evidence="2 3">
    <name type="scientific">Methylomonas rapida</name>
    <dbReference type="NCBI Taxonomy" id="2963939"/>
    <lineage>
        <taxon>Bacteria</taxon>
        <taxon>Pseudomonadati</taxon>
        <taxon>Pseudomonadota</taxon>
        <taxon>Gammaproteobacteria</taxon>
        <taxon>Methylococcales</taxon>
        <taxon>Methylococcaceae</taxon>
        <taxon>Methylomonas</taxon>
    </lineage>
</organism>
<dbReference type="Proteomes" id="UP001162780">
    <property type="component" value="Chromosome"/>
</dbReference>
<proteinExistence type="predicted"/>
<reference evidence="2" key="1">
    <citation type="submission" date="2022-11" db="EMBL/GenBank/DDBJ databases">
        <title>Methylomonas rapida sp. nov., Carotenoid-Producing Obligate Methanotrophs with High Growth Characteristics and Biotechnological Potential.</title>
        <authorList>
            <person name="Tikhonova E.N."/>
            <person name="Suleimanov R.Z."/>
            <person name="Miroshnikov K."/>
            <person name="Oshkin I.Y."/>
            <person name="Belova S.E."/>
            <person name="Danilova O.V."/>
            <person name="Ashikhmin A."/>
            <person name="Konopkin A."/>
            <person name="But S.Y."/>
            <person name="Khmelenina V.N."/>
            <person name="Kuznetsov N."/>
            <person name="Pimenov N.V."/>
            <person name="Dedysh S.N."/>
        </authorList>
    </citation>
    <scope>NUCLEOTIDE SEQUENCE</scope>
    <source>
        <strain evidence="2">MP1</strain>
    </source>
</reference>
<accession>A0ABY7GH57</accession>
<gene>
    <name evidence="2" type="ORF">NM686_017500</name>
</gene>
<feature type="chain" id="PRO_5046211648" description="Outer-membrane lipoprotein LolB" evidence="1">
    <location>
        <begin position="23"/>
        <end position="251"/>
    </location>
</feature>
<keyword evidence="1" id="KW-0732">Signal</keyword>
<evidence type="ECO:0000313" key="2">
    <source>
        <dbReference type="EMBL" id="WAR44149.1"/>
    </source>
</evidence>
<name>A0ABY7GH57_9GAMM</name>
<protein>
    <recommendedName>
        <fullName evidence="4">Outer-membrane lipoprotein LolB</fullName>
    </recommendedName>
</protein>
<evidence type="ECO:0000313" key="3">
    <source>
        <dbReference type="Proteomes" id="UP001162780"/>
    </source>
</evidence>
<keyword evidence="3" id="KW-1185">Reference proteome</keyword>
<dbReference type="RefSeq" id="WP_255189136.1">
    <property type="nucleotide sequence ID" value="NZ_CP113517.1"/>
</dbReference>
<feature type="signal peptide" evidence="1">
    <location>
        <begin position="1"/>
        <end position="22"/>
    </location>
</feature>
<dbReference type="PROSITE" id="PS51257">
    <property type="entry name" value="PROKAR_LIPOPROTEIN"/>
    <property type="match status" value="1"/>
</dbReference>
<sequence length="251" mass="28383">MNKPVFKTVFPAISLIAIAVIAGCGTASTYPTANATIIEPTSATLPAVAAEFLTTRESDEDEHSHDEHEAQTRPVHWRFWRNSKQIDIERPQLDVGESWQQDGRAIIHRKLYHADQRAIEFQQDDLKMLQAAPSWHKLSWLLDQSLLQQLSASDIEWSEGFPIRDYQGTVNGTAWHIVMRMDMALPILVESRSAQASERTELLNAYALSAAPWQPTPSDAYEVIDYADLGDKEYDPFVIKVQAQMGHAHHH</sequence>
<dbReference type="EMBL" id="CP113517">
    <property type="protein sequence ID" value="WAR44149.1"/>
    <property type="molecule type" value="Genomic_DNA"/>
</dbReference>